<dbReference type="OMA" id="YPVFISY"/>
<evidence type="ECO:0000256" key="7">
    <source>
        <dbReference type="RuleBase" id="RU365065"/>
    </source>
</evidence>
<feature type="transmembrane region" description="Helical" evidence="7">
    <location>
        <begin position="298"/>
        <end position="324"/>
    </location>
</feature>
<keyword evidence="7" id="KW-0406">Ion transport</keyword>
<accession>A1CBM9</accession>
<proteinExistence type="inferred from homology"/>
<feature type="transmembrane region" description="Helical" evidence="7">
    <location>
        <begin position="54"/>
        <end position="72"/>
    </location>
</feature>
<dbReference type="PANTHER" id="PTHR11660:SF57">
    <property type="entry name" value="SOLUTE CARRIER FAMILY 40 MEMBER"/>
    <property type="match status" value="1"/>
</dbReference>
<keyword evidence="5 7" id="KW-1133">Transmembrane helix</keyword>
<comment type="function">
    <text evidence="7">May be involved in iron transport and iron homeostasis.</text>
</comment>
<evidence type="ECO:0000256" key="2">
    <source>
        <dbReference type="ARBA" id="ARBA00006279"/>
    </source>
</evidence>
<evidence type="ECO:0000256" key="4">
    <source>
        <dbReference type="ARBA" id="ARBA00022692"/>
    </source>
</evidence>
<dbReference type="InterPro" id="IPR009716">
    <property type="entry name" value="Ferroportin-1"/>
</dbReference>
<dbReference type="STRING" id="344612.A1CBM9"/>
<dbReference type="EMBL" id="DS027049">
    <property type="protein sequence ID" value="EAW13147.1"/>
    <property type="molecule type" value="Genomic_DNA"/>
</dbReference>
<organism evidence="8 9">
    <name type="scientific">Aspergillus clavatus (strain ATCC 1007 / CBS 513.65 / DSM 816 / NCTC 3887 / NRRL 1 / QM 1276 / 107)</name>
    <dbReference type="NCBI Taxonomy" id="344612"/>
    <lineage>
        <taxon>Eukaryota</taxon>
        <taxon>Fungi</taxon>
        <taxon>Dikarya</taxon>
        <taxon>Ascomycota</taxon>
        <taxon>Pezizomycotina</taxon>
        <taxon>Eurotiomycetes</taxon>
        <taxon>Eurotiomycetidae</taxon>
        <taxon>Eurotiales</taxon>
        <taxon>Aspergillaceae</taxon>
        <taxon>Aspergillus</taxon>
        <taxon>Aspergillus subgen. Fumigati</taxon>
    </lineage>
</organism>
<evidence type="ECO:0000313" key="8">
    <source>
        <dbReference type="EMBL" id="EAW13147.1"/>
    </source>
</evidence>
<evidence type="ECO:0000256" key="6">
    <source>
        <dbReference type="ARBA" id="ARBA00023136"/>
    </source>
</evidence>
<keyword evidence="4 7" id="KW-0812">Transmembrane</keyword>
<dbReference type="RefSeq" id="XP_001274573.1">
    <property type="nucleotide sequence ID" value="XM_001274572.1"/>
</dbReference>
<dbReference type="Pfam" id="PF06963">
    <property type="entry name" value="FPN1"/>
    <property type="match status" value="1"/>
</dbReference>
<keyword evidence="3 7" id="KW-0813">Transport</keyword>
<keyword evidence="9" id="KW-1185">Reference proteome</keyword>
<dbReference type="PANTHER" id="PTHR11660">
    <property type="entry name" value="SOLUTE CARRIER FAMILY 40 MEMBER"/>
    <property type="match status" value="1"/>
</dbReference>
<dbReference type="CDD" id="cd17480">
    <property type="entry name" value="MFS_SLC40A1_like"/>
    <property type="match status" value="1"/>
</dbReference>
<dbReference type="AlphaFoldDB" id="A1CBM9"/>
<feature type="transmembrane region" description="Helical" evidence="7">
    <location>
        <begin position="391"/>
        <end position="414"/>
    </location>
</feature>
<dbReference type="SUPFAM" id="SSF103473">
    <property type="entry name" value="MFS general substrate transporter"/>
    <property type="match status" value="1"/>
</dbReference>
<feature type="transmembrane region" description="Helical" evidence="7">
    <location>
        <begin position="214"/>
        <end position="239"/>
    </location>
</feature>
<evidence type="ECO:0000256" key="3">
    <source>
        <dbReference type="ARBA" id="ARBA00022448"/>
    </source>
</evidence>
<dbReference type="GeneID" id="4706550"/>
<comment type="similarity">
    <text evidence="2 7">Belongs to the ferroportin (FP) (TC 2.A.100) family. SLC40A subfamily.</text>
</comment>
<evidence type="ECO:0000313" key="9">
    <source>
        <dbReference type="Proteomes" id="UP000006701"/>
    </source>
</evidence>
<evidence type="ECO:0000256" key="5">
    <source>
        <dbReference type="ARBA" id="ARBA00022989"/>
    </source>
</evidence>
<feature type="transmembrane region" description="Helical" evidence="7">
    <location>
        <begin position="143"/>
        <end position="167"/>
    </location>
</feature>
<feature type="transmembrane region" description="Helical" evidence="7">
    <location>
        <begin position="367"/>
        <end position="385"/>
    </location>
</feature>
<comment type="caution">
    <text evidence="7">Lacks conserved residue(s) required for the propagation of feature annotation.</text>
</comment>
<dbReference type="GO" id="GO:0005381">
    <property type="term" value="F:iron ion transmembrane transporter activity"/>
    <property type="evidence" value="ECO:0007669"/>
    <property type="project" value="UniProtKB-UniRule"/>
</dbReference>
<sequence length="510" mass="56289">MALYPPPGARDENAMDATEPLLQRSDSPEQLQPHTRSSKHVLARLYVSHFLSTWNSRMFEFGAILFLASIFQDTLLYASVYALARSLSAVVLSSWLGSRMDHSDRLVTIRRSIIWQRLPVVLSCACFVVLLVPSLMGNKFVTWGLFAAVLLLACVEKLAAIANTVAVERDWAIIVSDSLAIQRQDLNASMRQIDLFCKLLAPLMVSLIDSLSTSIAVWLVLAVNILCVFVEYVAIAQVYEAIPELRRVQRGLATNDGENGEDDFQPTSRAVQRSVVNRAARLLNHVAAPWREYIASPVFLASFSLSLLYLTVLSFGPTMVTFLLHTEYTSLQVSCMRVGSVIAELSGTWVAPFVMDKVGPIRSGLWFLNWQFTCLSAVAAAFALTDATSRLVLVGLIVGVALSRVGLWGFHLSAQFLIQEGVEEETRGQFSSTEMAVQNIFEMLSFATTIAFPLPEQFKYPVFISYGAIATAAICFAAYVRKERGHLLHMTRCLGGDKVPSPSQGLPGDF</sequence>
<name>A1CBM9_ASPCL</name>
<protein>
    <recommendedName>
        <fullName evidence="7">Solute carrier family 40 member</fullName>
    </recommendedName>
</protein>
<comment type="subcellular location">
    <subcellularLocation>
        <location evidence="1 7">Membrane</location>
        <topology evidence="1 7">Multi-pass membrane protein</topology>
    </subcellularLocation>
</comment>
<gene>
    <name evidence="8" type="ORF">ACLA_015930</name>
</gene>
<dbReference type="Proteomes" id="UP000006701">
    <property type="component" value="Unassembled WGS sequence"/>
</dbReference>
<dbReference type="GO" id="GO:0016020">
    <property type="term" value="C:membrane"/>
    <property type="evidence" value="ECO:0007669"/>
    <property type="project" value="UniProtKB-SubCell"/>
</dbReference>
<dbReference type="HOGENOM" id="CLU_020370_5_0_1"/>
<dbReference type="eggNOG" id="KOG2601">
    <property type="taxonomic scope" value="Eukaryota"/>
</dbReference>
<keyword evidence="6 7" id="KW-0472">Membrane</keyword>
<feature type="transmembrane region" description="Helical" evidence="7">
    <location>
        <begin position="118"/>
        <end position="137"/>
    </location>
</feature>
<feature type="transmembrane region" description="Helical" evidence="7">
    <location>
        <begin position="460"/>
        <end position="480"/>
    </location>
</feature>
<evidence type="ECO:0000256" key="1">
    <source>
        <dbReference type="ARBA" id="ARBA00004141"/>
    </source>
</evidence>
<reference evidence="8 9" key="1">
    <citation type="journal article" date="2008" name="PLoS Genet.">
        <title>Genomic islands in the pathogenic filamentous fungus Aspergillus fumigatus.</title>
        <authorList>
            <person name="Fedorova N.D."/>
            <person name="Khaldi N."/>
            <person name="Joardar V.S."/>
            <person name="Maiti R."/>
            <person name="Amedeo P."/>
            <person name="Anderson M.J."/>
            <person name="Crabtree J."/>
            <person name="Silva J.C."/>
            <person name="Badger J.H."/>
            <person name="Albarraq A."/>
            <person name="Angiuoli S."/>
            <person name="Bussey H."/>
            <person name="Bowyer P."/>
            <person name="Cotty P.J."/>
            <person name="Dyer P.S."/>
            <person name="Egan A."/>
            <person name="Galens K."/>
            <person name="Fraser-Liggett C.M."/>
            <person name="Haas B.J."/>
            <person name="Inman J.M."/>
            <person name="Kent R."/>
            <person name="Lemieux S."/>
            <person name="Malavazi I."/>
            <person name="Orvis J."/>
            <person name="Roemer T."/>
            <person name="Ronning C.M."/>
            <person name="Sundaram J.P."/>
            <person name="Sutton G."/>
            <person name="Turner G."/>
            <person name="Venter J.C."/>
            <person name="White O.R."/>
            <person name="Whitty B.R."/>
            <person name="Youngman P."/>
            <person name="Wolfe K.H."/>
            <person name="Goldman G.H."/>
            <person name="Wortman J.R."/>
            <person name="Jiang B."/>
            <person name="Denning D.W."/>
            <person name="Nierman W.C."/>
        </authorList>
    </citation>
    <scope>NUCLEOTIDE SEQUENCE [LARGE SCALE GENOMIC DNA]</scope>
    <source>
        <strain evidence="9">ATCC 1007 / CBS 513.65 / DSM 816 / NCTC 3887 / NRRL 1</strain>
    </source>
</reference>
<dbReference type="Gene3D" id="1.20.1250.20">
    <property type="entry name" value="MFS general substrate transporter like domains"/>
    <property type="match status" value="1"/>
</dbReference>
<dbReference type="InterPro" id="IPR036259">
    <property type="entry name" value="MFS_trans_sf"/>
</dbReference>
<dbReference type="OrthoDB" id="648861at2759"/>
<dbReference type="VEuPathDB" id="FungiDB:ACLA_015930"/>
<dbReference type="KEGG" id="act:ACLA_015930"/>